<dbReference type="InterPro" id="IPR051015">
    <property type="entry name" value="EvgA-like"/>
</dbReference>
<protein>
    <submittedName>
        <fullName evidence="6 7">Response regulator</fullName>
    </submittedName>
</protein>
<dbReference type="PANTHER" id="PTHR45566">
    <property type="entry name" value="HTH-TYPE TRANSCRIPTIONAL REGULATOR YHJB-RELATED"/>
    <property type="match status" value="1"/>
</dbReference>
<proteinExistence type="predicted"/>
<dbReference type="InterPro" id="IPR000792">
    <property type="entry name" value="Tscrpt_reg_LuxR_C"/>
</dbReference>
<accession>A0A6P1T7X2</accession>
<dbReference type="PROSITE" id="PS00622">
    <property type="entry name" value="HTH_LUXR_1"/>
    <property type="match status" value="1"/>
</dbReference>
<dbReference type="InterPro" id="IPR058245">
    <property type="entry name" value="NreC/VraR/RcsB-like_REC"/>
</dbReference>
<reference evidence="7 8" key="1">
    <citation type="submission" date="2020-01" db="EMBL/GenBank/DDBJ databases">
        <title>The possibility of degradation of plastic by Microbulbifer hydrolyticus IRE-31.</title>
        <authorList>
            <person name="Liu L."/>
        </authorList>
    </citation>
    <scope>NUCLEOTIDE SEQUENCE [LARGE SCALE GENOMIC DNA]</scope>
    <source>
        <strain evidence="7 8">IRE-31</strain>
    </source>
</reference>
<feature type="modified residue" description="4-aspartylphosphate" evidence="3">
    <location>
        <position position="74"/>
    </location>
</feature>
<evidence type="ECO:0000259" key="5">
    <source>
        <dbReference type="PROSITE" id="PS50110"/>
    </source>
</evidence>
<dbReference type="OrthoDB" id="9814495at2"/>
<dbReference type="Pfam" id="PF00196">
    <property type="entry name" value="GerE"/>
    <property type="match status" value="1"/>
</dbReference>
<dbReference type="PANTHER" id="PTHR45566:SF1">
    <property type="entry name" value="HTH-TYPE TRANSCRIPTIONAL REGULATOR YHJB-RELATED"/>
    <property type="match status" value="1"/>
</dbReference>
<dbReference type="CDD" id="cd17535">
    <property type="entry name" value="REC_NarL-like"/>
    <property type="match status" value="1"/>
</dbReference>
<dbReference type="EMBL" id="CP047491">
    <property type="protein sequence ID" value="QHQ37881.1"/>
    <property type="molecule type" value="Genomic_DNA"/>
</dbReference>
<evidence type="ECO:0000256" key="1">
    <source>
        <dbReference type="ARBA" id="ARBA00022553"/>
    </source>
</evidence>
<sequence length="225" mass="24733">MERTVVSIAPSSFILQGAAVNYQLLIADDHPLYRDALATTLTPHFPNADLLQSEDLESTLDRLCRTEVDLLLLDLNMPGSEGFSGLARIRNDFPAVPVVVVSGSDRHAVIQQAAGLGASGFLSKTARPEEIVQCIECVLAGDQWFSEEALQAESESALAEKLGQLTPQQLKIFQMIAQGMLNKQIAYDLDITEPTVKSHVTAILRKLELRDRKQLIREAQALIQI</sequence>
<reference evidence="6 9" key="2">
    <citation type="submission" date="2020-08" db="EMBL/GenBank/DDBJ databases">
        <title>Genomic Encyclopedia of Type Strains, Phase IV (KMG-IV): sequencing the most valuable type-strain genomes for metagenomic binning, comparative biology and taxonomic classification.</title>
        <authorList>
            <person name="Goeker M."/>
        </authorList>
    </citation>
    <scope>NUCLEOTIDE SEQUENCE [LARGE SCALE GENOMIC DNA]</scope>
    <source>
        <strain evidence="6 9">DSM 11525</strain>
    </source>
</reference>
<dbReference type="Proteomes" id="UP000464675">
    <property type="component" value="Chromosome"/>
</dbReference>
<evidence type="ECO:0000256" key="3">
    <source>
        <dbReference type="PROSITE-ProRule" id="PRU00169"/>
    </source>
</evidence>
<keyword evidence="1 3" id="KW-0597">Phosphoprotein</keyword>
<evidence type="ECO:0000259" key="4">
    <source>
        <dbReference type="PROSITE" id="PS50043"/>
    </source>
</evidence>
<dbReference type="GO" id="GO:0000160">
    <property type="term" value="P:phosphorelay signal transduction system"/>
    <property type="evidence" value="ECO:0007669"/>
    <property type="project" value="InterPro"/>
</dbReference>
<dbReference type="InterPro" id="IPR011006">
    <property type="entry name" value="CheY-like_superfamily"/>
</dbReference>
<evidence type="ECO:0000313" key="8">
    <source>
        <dbReference type="Proteomes" id="UP000464675"/>
    </source>
</evidence>
<dbReference type="Gene3D" id="3.40.50.2300">
    <property type="match status" value="1"/>
</dbReference>
<feature type="domain" description="Response regulatory" evidence="5">
    <location>
        <begin position="23"/>
        <end position="139"/>
    </location>
</feature>
<evidence type="ECO:0000313" key="6">
    <source>
        <dbReference type="EMBL" id="MBB5211364.1"/>
    </source>
</evidence>
<evidence type="ECO:0000313" key="7">
    <source>
        <dbReference type="EMBL" id="QHQ37881.1"/>
    </source>
</evidence>
<dbReference type="SUPFAM" id="SSF52172">
    <property type="entry name" value="CheY-like"/>
    <property type="match status" value="1"/>
</dbReference>
<dbReference type="EMBL" id="JACHHR010000002">
    <property type="protein sequence ID" value="MBB5211364.1"/>
    <property type="molecule type" value="Genomic_DNA"/>
</dbReference>
<dbReference type="InterPro" id="IPR001789">
    <property type="entry name" value="Sig_transdc_resp-reg_receiver"/>
</dbReference>
<dbReference type="RefSeq" id="WP_161857218.1">
    <property type="nucleotide sequence ID" value="NZ_JACHHR010000002.1"/>
</dbReference>
<dbReference type="InterPro" id="IPR016032">
    <property type="entry name" value="Sig_transdc_resp-reg_C-effctor"/>
</dbReference>
<evidence type="ECO:0000313" key="9">
    <source>
        <dbReference type="Proteomes" id="UP000563601"/>
    </source>
</evidence>
<organism evidence="6 9">
    <name type="scientific">Microbulbifer hydrolyticus</name>
    <dbReference type="NCBI Taxonomy" id="48074"/>
    <lineage>
        <taxon>Bacteria</taxon>
        <taxon>Pseudomonadati</taxon>
        <taxon>Pseudomonadota</taxon>
        <taxon>Gammaproteobacteria</taxon>
        <taxon>Cellvibrionales</taxon>
        <taxon>Microbulbiferaceae</taxon>
        <taxon>Microbulbifer</taxon>
    </lineage>
</organism>
<dbReference type="Pfam" id="PF00072">
    <property type="entry name" value="Response_reg"/>
    <property type="match status" value="1"/>
</dbReference>
<dbReference type="SMART" id="SM00448">
    <property type="entry name" value="REC"/>
    <property type="match status" value="1"/>
</dbReference>
<dbReference type="AlphaFoldDB" id="A0A6P1T7X2"/>
<evidence type="ECO:0000256" key="2">
    <source>
        <dbReference type="ARBA" id="ARBA00023125"/>
    </source>
</evidence>
<dbReference type="SUPFAM" id="SSF46894">
    <property type="entry name" value="C-terminal effector domain of the bipartite response regulators"/>
    <property type="match status" value="1"/>
</dbReference>
<dbReference type="Proteomes" id="UP000563601">
    <property type="component" value="Unassembled WGS sequence"/>
</dbReference>
<dbReference type="SMART" id="SM00421">
    <property type="entry name" value="HTH_LUXR"/>
    <property type="match status" value="1"/>
</dbReference>
<keyword evidence="8" id="KW-1185">Reference proteome</keyword>
<dbReference type="GO" id="GO:0006355">
    <property type="term" value="P:regulation of DNA-templated transcription"/>
    <property type="evidence" value="ECO:0007669"/>
    <property type="project" value="InterPro"/>
</dbReference>
<dbReference type="CDD" id="cd06170">
    <property type="entry name" value="LuxR_C_like"/>
    <property type="match status" value="1"/>
</dbReference>
<dbReference type="GO" id="GO:0003677">
    <property type="term" value="F:DNA binding"/>
    <property type="evidence" value="ECO:0007669"/>
    <property type="project" value="UniProtKB-KW"/>
</dbReference>
<feature type="domain" description="HTH luxR-type" evidence="4">
    <location>
        <begin position="158"/>
        <end position="223"/>
    </location>
</feature>
<gene>
    <name evidence="7" type="ORF">GTQ55_01960</name>
    <name evidence="6" type="ORF">HNQ53_001582</name>
</gene>
<dbReference type="PROSITE" id="PS50043">
    <property type="entry name" value="HTH_LUXR_2"/>
    <property type="match status" value="1"/>
</dbReference>
<name>A0A6P1T7X2_9GAMM</name>
<keyword evidence="2 6" id="KW-0238">DNA-binding</keyword>
<dbReference type="PROSITE" id="PS50110">
    <property type="entry name" value="RESPONSE_REGULATORY"/>
    <property type="match status" value="1"/>
</dbReference>
<dbReference type="PRINTS" id="PR00038">
    <property type="entry name" value="HTHLUXR"/>
</dbReference>